<keyword evidence="3" id="KW-1185">Reference proteome</keyword>
<proteinExistence type="predicted"/>
<comment type="caution">
    <text evidence="2">The sequence shown here is derived from an EMBL/GenBank/DDBJ whole genome shotgun (WGS) entry which is preliminary data.</text>
</comment>
<feature type="compositionally biased region" description="Basic and acidic residues" evidence="1">
    <location>
        <begin position="1"/>
        <end position="11"/>
    </location>
</feature>
<protein>
    <submittedName>
        <fullName evidence="2">Uncharacterized protein</fullName>
    </submittedName>
</protein>
<name>A0A8S1HXZ3_9PELO</name>
<evidence type="ECO:0000313" key="3">
    <source>
        <dbReference type="Proteomes" id="UP000835052"/>
    </source>
</evidence>
<feature type="region of interest" description="Disordered" evidence="1">
    <location>
        <begin position="1"/>
        <end position="39"/>
    </location>
</feature>
<dbReference type="AlphaFoldDB" id="A0A8S1HXZ3"/>
<reference evidence="2" key="1">
    <citation type="submission" date="2020-10" db="EMBL/GenBank/DDBJ databases">
        <authorList>
            <person name="Kikuchi T."/>
        </authorList>
    </citation>
    <scope>NUCLEOTIDE SEQUENCE</scope>
    <source>
        <strain evidence="2">NKZ352</strain>
    </source>
</reference>
<gene>
    <name evidence="2" type="ORF">CAUJ_LOCUS15567</name>
</gene>
<organism evidence="2 3">
    <name type="scientific">Caenorhabditis auriculariae</name>
    <dbReference type="NCBI Taxonomy" id="2777116"/>
    <lineage>
        <taxon>Eukaryota</taxon>
        <taxon>Metazoa</taxon>
        <taxon>Ecdysozoa</taxon>
        <taxon>Nematoda</taxon>
        <taxon>Chromadorea</taxon>
        <taxon>Rhabditida</taxon>
        <taxon>Rhabditina</taxon>
        <taxon>Rhabditomorpha</taxon>
        <taxon>Rhabditoidea</taxon>
        <taxon>Rhabditidae</taxon>
        <taxon>Peloderinae</taxon>
        <taxon>Caenorhabditis</taxon>
    </lineage>
</organism>
<dbReference type="EMBL" id="CAJGYM010000193">
    <property type="protein sequence ID" value="CAD6199667.1"/>
    <property type="molecule type" value="Genomic_DNA"/>
</dbReference>
<evidence type="ECO:0000256" key="1">
    <source>
        <dbReference type="SAM" id="MobiDB-lite"/>
    </source>
</evidence>
<evidence type="ECO:0000313" key="2">
    <source>
        <dbReference type="EMBL" id="CAD6199667.1"/>
    </source>
</evidence>
<sequence>MKRERLRERSRSTTTPLVDRSDHPAPRRKKTIADPLAPRNRRISRRFSRHLSTSSLLSQWTFNIRPWRRRHNAEPDGTPSFITTATSVANFRSKLFIIDANVSFNYKLRSEVILRTS</sequence>
<accession>A0A8S1HXZ3</accession>
<dbReference type="Proteomes" id="UP000835052">
    <property type="component" value="Unassembled WGS sequence"/>
</dbReference>